<dbReference type="Proteomes" id="UP000308121">
    <property type="component" value="Unassembled WGS sequence"/>
</dbReference>
<reference evidence="2 3" key="1">
    <citation type="submission" date="2019-05" db="EMBL/GenBank/DDBJ databases">
        <title>Genome sequence of Cellulomonas hominis strain CS1.</title>
        <authorList>
            <person name="Belmont J."/>
            <person name="Maclea K.S."/>
        </authorList>
    </citation>
    <scope>NUCLEOTIDE SEQUENCE [LARGE SCALE GENOMIC DNA]</scope>
    <source>
        <strain evidence="2 3">CS1</strain>
    </source>
</reference>
<name>A0A7Z8JX48_9CELL</name>
<dbReference type="EMBL" id="SZYE01000144">
    <property type="protein sequence ID" value="TKR22749.1"/>
    <property type="molecule type" value="Genomic_DNA"/>
</dbReference>
<dbReference type="AlphaFoldDB" id="A0A7Z8JX48"/>
<sequence>MRRWRIPVGAALVAASLAACGPGSAARAAEDVAVAFYAAVADGDGDAACALLAGSVAQTVAADEEAPCGRALSEGGVADDLVERAADARPGEVRVAGRQAQVRLGSDTVFLARSGAGWVVTAAGCDPRPDRPYDCEVAA</sequence>
<evidence type="ECO:0008006" key="4">
    <source>
        <dbReference type="Google" id="ProtNLM"/>
    </source>
</evidence>
<organism evidence="2 3">
    <name type="scientific">Cellulomonas hominis</name>
    <dbReference type="NCBI Taxonomy" id="156981"/>
    <lineage>
        <taxon>Bacteria</taxon>
        <taxon>Bacillati</taxon>
        <taxon>Actinomycetota</taxon>
        <taxon>Actinomycetes</taxon>
        <taxon>Micrococcales</taxon>
        <taxon>Cellulomonadaceae</taxon>
        <taxon>Cellulomonas</taxon>
    </lineage>
</organism>
<keyword evidence="1" id="KW-0732">Signal</keyword>
<dbReference type="PROSITE" id="PS51257">
    <property type="entry name" value="PROKAR_LIPOPROTEIN"/>
    <property type="match status" value="1"/>
</dbReference>
<dbReference type="RefSeq" id="WP_154730418.1">
    <property type="nucleotide sequence ID" value="NZ_SZYE01000144.1"/>
</dbReference>
<accession>A0A7Z8JX48</accession>
<gene>
    <name evidence="2" type="ORF">FA014_14780</name>
</gene>
<comment type="caution">
    <text evidence="2">The sequence shown here is derived from an EMBL/GenBank/DDBJ whole genome shotgun (WGS) entry which is preliminary data.</text>
</comment>
<protein>
    <recommendedName>
        <fullName evidence="4">Lipoprotein</fullName>
    </recommendedName>
</protein>
<evidence type="ECO:0000256" key="1">
    <source>
        <dbReference type="SAM" id="SignalP"/>
    </source>
</evidence>
<dbReference type="OrthoDB" id="5193742at2"/>
<evidence type="ECO:0000313" key="2">
    <source>
        <dbReference type="EMBL" id="TKR22749.1"/>
    </source>
</evidence>
<feature type="signal peptide" evidence="1">
    <location>
        <begin position="1"/>
        <end position="25"/>
    </location>
</feature>
<feature type="chain" id="PRO_5038404576" description="Lipoprotein" evidence="1">
    <location>
        <begin position="26"/>
        <end position="139"/>
    </location>
</feature>
<proteinExistence type="predicted"/>
<evidence type="ECO:0000313" key="3">
    <source>
        <dbReference type="Proteomes" id="UP000308121"/>
    </source>
</evidence>